<dbReference type="PANTHER" id="PTHR33164">
    <property type="entry name" value="TRANSCRIPTIONAL REGULATOR, MARR FAMILY"/>
    <property type="match status" value="1"/>
</dbReference>
<dbReference type="SMART" id="SM00347">
    <property type="entry name" value="HTH_MARR"/>
    <property type="match status" value="1"/>
</dbReference>
<dbReference type="EMBL" id="CP032630">
    <property type="protein sequence ID" value="AYF98005.1"/>
    <property type="molecule type" value="Genomic_DNA"/>
</dbReference>
<evidence type="ECO:0000256" key="1">
    <source>
        <dbReference type="ARBA" id="ARBA00023015"/>
    </source>
</evidence>
<dbReference type="RefSeq" id="WP_120762353.1">
    <property type="nucleotide sequence ID" value="NZ_CP032630.1"/>
</dbReference>
<dbReference type="OrthoDB" id="9154853at2"/>
<gene>
    <name evidence="5" type="ORF">D7I47_06875</name>
</gene>
<keyword evidence="3" id="KW-0804">Transcription</keyword>
<keyword evidence="1" id="KW-0805">Transcription regulation</keyword>
<evidence type="ECO:0000313" key="6">
    <source>
        <dbReference type="Proteomes" id="UP000278886"/>
    </source>
</evidence>
<evidence type="ECO:0000256" key="3">
    <source>
        <dbReference type="ARBA" id="ARBA00023163"/>
    </source>
</evidence>
<dbReference type="InterPro" id="IPR036390">
    <property type="entry name" value="WH_DNA-bd_sf"/>
</dbReference>
<dbReference type="Proteomes" id="UP000278886">
    <property type="component" value="Chromosome"/>
</dbReference>
<dbReference type="Gene3D" id="1.10.10.10">
    <property type="entry name" value="Winged helix-like DNA-binding domain superfamily/Winged helix DNA-binding domain"/>
    <property type="match status" value="1"/>
</dbReference>
<dbReference type="KEGG" id="lyd:D7I47_06875"/>
<dbReference type="AlphaFoldDB" id="A0A387BA31"/>
<protein>
    <submittedName>
        <fullName evidence="5">MarR family transcriptional regulator</fullName>
    </submittedName>
</protein>
<dbReference type="GO" id="GO:0006950">
    <property type="term" value="P:response to stress"/>
    <property type="evidence" value="ECO:0007669"/>
    <property type="project" value="TreeGrafter"/>
</dbReference>
<dbReference type="PANTHER" id="PTHR33164:SF57">
    <property type="entry name" value="MARR-FAMILY TRANSCRIPTIONAL REGULATOR"/>
    <property type="match status" value="1"/>
</dbReference>
<feature type="domain" description="HTH marR-type" evidence="4">
    <location>
        <begin position="6"/>
        <end position="144"/>
    </location>
</feature>
<reference evidence="6" key="1">
    <citation type="submission" date="2018-09" db="EMBL/GenBank/DDBJ databases">
        <title>Genome sequencing of strain 2DFWR-13.</title>
        <authorList>
            <person name="Heo J."/>
            <person name="Kim S.-J."/>
            <person name="Kwon S.-W."/>
        </authorList>
    </citation>
    <scope>NUCLEOTIDE SEQUENCE [LARGE SCALE GENOMIC DNA]</scope>
    <source>
        <strain evidence="6">2DFWR-13</strain>
    </source>
</reference>
<accession>A0A387BA31</accession>
<dbReference type="PROSITE" id="PS50995">
    <property type="entry name" value="HTH_MARR_2"/>
    <property type="match status" value="1"/>
</dbReference>
<dbReference type="GO" id="GO:0003700">
    <property type="term" value="F:DNA-binding transcription factor activity"/>
    <property type="evidence" value="ECO:0007669"/>
    <property type="project" value="InterPro"/>
</dbReference>
<dbReference type="InterPro" id="IPR039422">
    <property type="entry name" value="MarR/SlyA-like"/>
</dbReference>
<proteinExistence type="predicted"/>
<dbReference type="InterPro" id="IPR036388">
    <property type="entry name" value="WH-like_DNA-bd_sf"/>
</dbReference>
<keyword evidence="6" id="KW-1185">Reference proteome</keyword>
<dbReference type="Pfam" id="PF12802">
    <property type="entry name" value="MarR_2"/>
    <property type="match status" value="1"/>
</dbReference>
<evidence type="ECO:0000259" key="4">
    <source>
        <dbReference type="PROSITE" id="PS50995"/>
    </source>
</evidence>
<organism evidence="5 6">
    <name type="scientific">Protaetiibacter intestinalis</name>
    <dbReference type="NCBI Taxonomy" id="2419774"/>
    <lineage>
        <taxon>Bacteria</taxon>
        <taxon>Bacillati</taxon>
        <taxon>Actinomycetota</taxon>
        <taxon>Actinomycetes</taxon>
        <taxon>Micrococcales</taxon>
        <taxon>Microbacteriaceae</taxon>
        <taxon>Protaetiibacter</taxon>
    </lineage>
</organism>
<name>A0A387BA31_9MICO</name>
<dbReference type="InterPro" id="IPR023187">
    <property type="entry name" value="Tscrpt_reg_MarR-type_CS"/>
</dbReference>
<dbReference type="InterPro" id="IPR000835">
    <property type="entry name" value="HTH_MarR-typ"/>
</dbReference>
<dbReference type="PROSITE" id="PS01117">
    <property type="entry name" value="HTH_MARR_1"/>
    <property type="match status" value="1"/>
</dbReference>
<sequence length="150" mass="16459">MTTDPRQEAVRGLEGAFGELMGEFRRIYVQAAASVSPGMLPGTFKVLSMIQRSGSETVSGLAERISADKGQVSRSVTELEDLGLVERTADRSDGRIKVISVTEEGRRRLEQARLPYEGRLTEVLADWPMESIERLTGLLHALARGETPEA</sequence>
<dbReference type="SUPFAM" id="SSF46785">
    <property type="entry name" value="Winged helix' DNA-binding domain"/>
    <property type="match status" value="1"/>
</dbReference>
<evidence type="ECO:0000313" key="5">
    <source>
        <dbReference type="EMBL" id="AYF98005.1"/>
    </source>
</evidence>
<evidence type="ECO:0000256" key="2">
    <source>
        <dbReference type="ARBA" id="ARBA00023125"/>
    </source>
</evidence>
<dbReference type="GO" id="GO:0003677">
    <property type="term" value="F:DNA binding"/>
    <property type="evidence" value="ECO:0007669"/>
    <property type="project" value="UniProtKB-KW"/>
</dbReference>
<keyword evidence="2" id="KW-0238">DNA-binding</keyword>
<dbReference type="PRINTS" id="PR00598">
    <property type="entry name" value="HTHMARR"/>
</dbReference>